<dbReference type="PROSITE" id="PS50109">
    <property type="entry name" value="HIS_KIN"/>
    <property type="match status" value="1"/>
</dbReference>
<evidence type="ECO:0000256" key="5">
    <source>
        <dbReference type="ARBA" id="ARBA00022679"/>
    </source>
</evidence>
<evidence type="ECO:0000256" key="12">
    <source>
        <dbReference type="SAM" id="Phobius"/>
    </source>
</evidence>
<evidence type="ECO:0000256" key="9">
    <source>
        <dbReference type="ARBA" id="ARBA00023012"/>
    </source>
</evidence>
<keyword evidence="16" id="KW-1185">Reference proteome</keyword>
<keyword evidence="4" id="KW-0597">Phosphoprotein</keyword>
<evidence type="ECO:0000256" key="10">
    <source>
        <dbReference type="ARBA" id="ARBA00023136"/>
    </source>
</evidence>
<dbReference type="Gene3D" id="1.10.287.130">
    <property type="match status" value="1"/>
</dbReference>
<evidence type="ECO:0000313" key="16">
    <source>
        <dbReference type="Proteomes" id="UP000621500"/>
    </source>
</evidence>
<protein>
    <recommendedName>
        <fullName evidence="3">histidine kinase</fullName>
        <ecNumber evidence="3">2.7.13.3</ecNumber>
    </recommendedName>
</protein>
<evidence type="ECO:0000256" key="1">
    <source>
        <dbReference type="ARBA" id="ARBA00000085"/>
    </source>
</evidence>
<keyword evidence="9" id="KW-0902">Two-component regulatory system</keyword>
<evidence type="ECO:0000256" key="2">
    <source>
        <dbReference type="ARBA" id="ARBA00004236"/>
    </source>
</evidence>
<dbReference type="Pfam" id="PF00512">
    <property type="entry name" value="HisKA"/>
    <property type="match status" value="1"/>
</dbReference>
<evidence type="ECO:0000256" key="7">
    <source>
        <dbReference type="ARBA" id="ARBA00022777"/>
    </source>
</evidence>
<keyword evidence="5" id="KW-0808">Transferase</keyword>
<evidence type="ECO:0000256" key="11">
    <source>
        <dbReference type="SAM" id="MobiDB-lite"/>
    </source>
</evidence>
<dbReference type="InterPro" id="IPR005467">
    <property type="entry name" value="His_kinase_dom"/>
</dbReference>
<dbReference type="PANTHER" id="PTHR45436">
    <property type="entry name" value="SENSOR HISTIDINE KINASE YKOH"/>
    <property type="match status" value="1"/>
</dbReference>
<dbReference type="CDD" id="cd00082">
    <property type="entry name" value="HisKA"/>
    <property type="match status" value="1"/>
</dbReference>
<evidence type="ECO:0000313" key="15">
    <source>
        <dbReference type="EMBL" id="GIH01779.1"/>
    </source>
</evidence>
<comment type="catalytic activity">
    <reaction evidence="1">
        <text>ATP + protein L-histidine = ADP + protein N-phospho-L-histidine.</text>
        <dbReference type="EC" id="2.7.13.3"/>
    </reaction>
</comment>
<dbReference type="InterPro" id="IPR003661">
    <property type="entry name" value="HisK_dim/P_dom"/>
</dbReference>
<dbReference type="SMART" id="SM00387">
    <property type="entry name" value="HATPase_c"/>
    <property type="match status" value="1"/>
</dbReference>
<dbReference type="EMBL" id="BONX01000085">
    <property type="protein sequence ID" value="GIH01779.1"/>
    <property type="molecule type" value="Genomic_DNA"/>
</dbReference>
<keyword evidence="6 12" id="KW-0812">Transmembrane</keyword>
<evidence type="ECO:0000256" key="4">
    <source>
        <dbReference type="ARBA" id="ARBA00022553"/>
    </source>
</evidence>
<sequence>MTRPKPTIRVRLTLLYSGLFAAGGAILVVITYVLVAALPTLDSTSTRMPGGQIDRSSFQVPDWHEFEPQCREALATKDADPILRDKCVTAYQIWGAQSQRDTTLSHLVQYSITTLGVVVALAALAGWIVAGRVLRPVHQIAAAARAASERNLSARVGLTGPRDELRELADTFDEMLGRLQTAFDSQERFIANASHELRTPLAVMRATVDVVLAKPAPTQTELCGMAQEIREDVDHAEELIEALLTLARNERGLTIREDVDLATIAENVLDSVEPLDLRPHASLEPAITSGDPVLLERLVANLVDNALRYNIPGGDLWVSTSTVAGQPTVVVANTGPSIPPEAIGSLFEPFHRLNDRTAGDGFGLGLAIVASIAAMHHGAVAAHPGPDGGLRVVFTMASSTTPQLDQPFSEPAASALAHRTRD</sequence>
<evidence type="ECO:0000259" key="14">
    <source>
        <dbReference type="PROSITE" id="PS50885"/>
    </source>
</evidence>
<dbReference type="EC" id="2.7.13.3" evidence="3"/>
<comment type="subcellular location">
    <subcellularLocation>
        <location evidence="2">Cell membrane</location>
    </subcellularLocation>
</comment>
<dbReference type="SUPFAM" id="SSF55874">
    <property type="entry name" value="ATPase domain of HSP90 chaperone/DNA topoisomerase II/histidine kinase"/>
    <property type="match status" value="1"/>
</dbReference>
<dbReference type="Proteomes" id="UP000621500">
    <property type="component" value="Unassembled WGS sequence"/>
</dbReference>
<feature type="transmembrane region" description="Helical" evidence="12">
    <location>
        <begin position="12"/>
        <end position="38"/>
    </location>
</feature>
<dbReference type="Gene3D" id="3.30.565.10">
    <property type="entry name" value="Histidine kinase-like ATPase, C-terminal domain"/>
    <property type="match status" value="1"/>
</dbReference>
<dbReference type="InterPro" id="IPR003660">
    <property type="entry name" value="HAMP_dom"/>
</dbReference>
<keyword evidence="8 12" id="KW-1133">Transmembrane helix</keyword>
<feature type="region of interest" description="Disordered" evidence="11">
    <location>
        <begin position="401"/>
        <end position="422"/>
    </location>
</feature>
<dbReference type="Pfam" id="PF02518">
    <property type="entry name" value="HATPase_c"/>
    <property type="match status" value="1"/>
</dbReference>
<dbReference type="SUPFAM" id="SSF47384">
    <property type="entry name" value="Homodimeric domain of signal transducing histidine kinase"/>
    <property type="match status" value="1"/>
</dbReference>
<dbReference type="PANTHER" id="PTHR45436:SF5">
    <property type="entry name" value="SENSOR HISTIDINE KINASE TRCS"/>
    <property type="match status" value="1"/>
</dbReference>
<dbReference type="SMART" id="SM00388">
    <property type="entry name" value="HisKA"/>
    <property type="match status" value="1"/>
</dbReference>
<dbReference type="SUPFAM" id="SSF158472">
    <property type="entry name" value="HAMP domain-like"/>
    <property type="match status" value="1"/>
</dbReference>
<feature type="domain" description="Histidine kinase" evidence="13">
    <location>
        <begin position="192"/>
        <end position="400"/>
    </location>
</feature>
<dbReference type="InterPro" id="IPR003594">
    <property type="entry name" value="HATPase_dom"/>
</dbReference>
<feature type="domain" description="HAMP" evidence="14">
    <location>
        <begin position="131"/>
        <end position="184"/>
    </location>
</feature>
<keyword evidence="10 12" id="KW-0472">Membrane</keyword>
<dbReference type="Pfam" id="PF00672">
    <property type="entry name" value="HAMP"/>
    <property type="match status" value="1"/>
</dbReference>
<evidence type="ECO:0000259" key="13">
    <source>
        <dbReference type="PROSITE" id="PS50109"/>
    </source>
</evidence>
<dbReference type="GO" id="GO:0016301">
    <property type="term" value="F:kinase activity"/>
    <property type="evidence" value="ECO:0007669"/>
    <property type="project" value="UniProtKB-KW"/>
</dbReference>
<keyword evidence="7 15" id="KW-0418">Kinase</keyword>
<dbReference type="InterPro" id="IPR004358">
    <property type="entry name" value="Sig_transdc_His_kin-like_C"/>
</dbReference>
<evidence type="ECO:0000256" key="3">
    <source>
        <dbReference type="ARBA" id="ARBA00012438"/>
    </source>
</evidence>
<dbReference type="Gene3D" id="6.10.340.10">
    <property type="match status" value="1"/>
</dbReference>
<dbReference type="PROSITE" id="PS50885">
    <property type="entry name" value="HAMP"/>
    <property type="match status" value="1"/>
</dbReference>
<comment type="caution">
    <text evidence="15">The sequence shown here is derived from an EMBL/GenBank/DDBJ whole genome shotgun (WGS) entry which is preliminary data.</text>
</comment>
<dbReference type="RefSeq" id="WP_203862998.1">
    <property type="nucleotide sequence ID" value="NZ_BAAAZQ010000048.1"/>
</dbReference>
<dbReference type="SMART" id="SM00304">
    <property type="entry name" value="HAMP"/>
    <property type="match status" value="1"/>
</dbReference>
<organism evidence="15 16">
    <name type="scientific">Plantactinospora mayteni</name>
    <dbReference type="NCBI Taxonomy" id="566021"/>
    <lineage>
        <taxon>Bacteria</taxon>
        <taxon>Bacillati</taxon>
        <taxon>Actinomycetota</taxon>
        <taxon>Actinomycetes</taxon>
        <taxon>Micromonosporales</taxon>
        <taxon>Micromonosporaceae</taxon>
        <taxon>Plantactinospora</taxon>
    </lineage>
</organism>
<name>A0ABQ4F4D7_9ACTN</name>
<proteinExistence type="predicted"/>
<evidence type="ECO:0000256" key="8">
    <source>
        <dbReference type="ARBA" id="ARBA00022989"/>
    </source>
</evidence>
<feature type="transmembrane region" description="Helical" evidence="12">
    <location>
        <begin position="107"/>
        <end position="130"/>
    </location>
</feature>
<reference evidence="15 16" key="1">
    <citation type="submission" date="2021-01" db="EMBL/GenBank/DDBJ databases">
        <title>Whole genome shotgun sequence of Plantactinospora mayteni NBRC 109088.</title>
        <authorList>
            <person name="Komaki H."/>
            <person name="Tamura T."/>
        </authorList>
    </citation>
    <scope>NUCLEOTIDE SEQUENCE [LARGE SCALE GENOMIC DNA]</scope>
    <source>
        <strain evidence="15 16">NBRC 109088</strain>
    </source>
</reference>
<dbReference type="PRINTS" id="PR00344">
    <property type="entry name" value="BCTRLSENSOR"/>
</dbReference>
<dbReference type="InterPro" id="IPR036890">
    <property type="entry name" value="HATPase_C_sf"/>
</dbReference>
<dbReference type="CDD" id="cd06225">
    <property type="entry name" value="HAMP"/>
    <property type="match status" value="1"/>
</dbReference>
<evidence type="ECO:0000256" key="6">
    <source>
        <dbReference type="ARBA" id="ARBA00022692"/>
    </source>
</evidence>
<gene>
    <name evidence="15" type="ORF">Pma05_83510</name>
</gene>
<accession>A0ABQ4F4D7</accession>
<dbReference type="InterPro" id="IPR050428">
    <property type="entry name" value="TCS_sensor_his_kinase"/>
</dbReference>
<dbReference type="InterPro" id="IPR036097">
    <property type="entry name" value="HisK_dim/P_sf"/>
</dbReference>